<dbReference type="Gene3D" id="3.30.450.40">
    <property type="match status" value="1"/>
</dbReference>
<reference evidence="8 9" key="1">
    <citation type="submission" date="2023-12" db="EMBL/GenBank/DDBJ databases">
        <title>Baltic Sea Cyanobacteria.</title>
        <authorList>
            <person name="Delbaje E."/>
            <person name="Fewer D.P."/>
            <person name="Shishido T.K."/>
        </authorList>
    </citation>
    <scope>NUCLEOTIDE SEQUENCE [LARGE SCALE GENOMIC DNA]</scope>
    <source>
        <strain evidence="8 9">UHCC-0300</strain>
    </source>
</reference>
<comment type="catalytic activity">
    <reaction evidence="1">
        <text>ATP + protein L-histidine = ADP + protein N-phospho-L-histidine.</text>
        <dbReference type="EC" id="2.7.13.3"/>
    </reaction>
</comment>
<dbReference type="PANTHER" id="PTHR43642">
    <property type="entry name" value="HYBRID SIGNAL TRANSDUCTION HISTIDINE KINASE G"/>
    <property type="match status" value="1"/>
</dbReference>
<dbReference type="PROSITE" id="PS00108">
    <property type="entry name" value="PROTEIN_KINASE_ST"/>
    <property type="match status" value="1"/>
</dbReference>
<dbReference type="SUPFAM" id="SSF55781">
    <property type="entry name" value="GAF domain-like"/>
    <property type="match status" value="1"/>
</dbReference>
<dbReference type="InterPro" id="IPR053159">
    <property type="entry name" value="Hybrid_Histidine_Kinase"/>
</dbReference>
<feature type="domain" description="Protein kinase" evidence="6">
    <location>
        <begin position="14"/>
        <end position="280"/>
    </location>
</feature>
<gene>
    <name evidence="8" type="ORF">VB620_02990</name>
</gene>
<dbReference type="EC" id="2.7.13.3" evidence="2"/>
<dbReference type="SUPFAM" id="SSF48452">
    <property type="entry name" value="TPR-like"/>
    <property type="match status" value="1"/>
</dbReference>
<dbReference type="SMART" id="SM00387">
    <property type="entry name" value="HATPase_c"/>
    <property type="match status" value="1"/>
</dbReference>
<dbReference type="CDD" id="cd14014">
    <property type="entry name" value="STKc_PknB_like"/>
    <property type="match status" value="1"/>
</dbReference>
<dbReference type="InterPro" id="IPR011990">
    <property type="entry name" value="TPR-like_helical_dom_sf"/>
</dbReference>
<dbReference type="InterPro" id="IPR036890">
    <property type="entry name" value="HATPase_C_sf"/>
</dbReference>
<dbReference type="InterPro" id="IPR027417">
    <property type="entry name" value="P-loop_NTPase"/>
</dbReference>
<dbReference type="Gene3D" id="1.10.287.130">
    <property type="match status" value="1"/>
</dbReference>
<protein>
    <recommendedName>
        <fullName evidence="2">histidine kinase</fullName>
        <ecNumber evidence="2">2.7.13.3</ecNumber>
    </recommendedName>
</protein>
<dbReference type="InterPro" id="IPR000719">
    <property type="entry name" value="Prot_kinase_dom"/>
</dbReference>
<dbReference type="InterPro" id="IPR005467">
    <property type="entry name" value="His_kinase_dom"/>
</dbReference>
<dbReference type="Pfam" id="PF00069">
    <property type="entry name" value="Pkinase"/>
    <property type="match status" value="1"/>
</dbReference>
<dbReference type="SMART" id="SM00388">
    <property type="entry name" value="HisKA"/>
    <property type="match status" value="1"/>
</dbReference>
<evidence type="ECO:0000256" key="3">
    <source>
        <dbReference type="ARBA" id="ARBA00022553"/>
    </source>
</evidence>
<dbReference type="PROSITE" id="PS50011">
    <property type="entry name" value="PROTEIN_KINASE_DOM"/>
    <property type="match status" value="1"/>
</dbReference>
<keyword evidence="9" id="KW-1185">Reference proteome</keyword>
<keyword evidence="5" id="KW-0902">Two-component regulatory system</keyword>
<evidence type="ECO:0000256" key="5">
    <source>
        <dbReference type="ARBA" id="ARBA00023012"/>
    </source>
</evidence>
<dbReference type="SUPFAM" id="SSF52540">
    <property type="entry name" value="P-loop containing nucleoside triphosphate hydrolases"/>
    <property type="match status" value="1"/>
</dbReference>
<dbReference type="InterPro" id="IPR036097">
    <property type="entry name" value="HisK_dim/P_sf"/>
</dbReference>
<dbReference type="Gene3D" id="3.40.50.300">
    <property type="entry name" value="P-loop containing nucleotide triphosphate hydrolases"/>
    <property type="match status" value="1"/>
</dbReference>
<dbReference type="InterPro" id="IPR029016">
    <property type="entry name" value="GAF-like_dom_sf"/>
</dbReference>
<dbReference type="SMART" id="SM00220">
    <property type="entry name" value="S_TKc"/>
    <property type="match status" value="1"/>
</dbReference>
<dbReference type="InterPro" id="IPR003594">
    <property type="entry name" value="HATPase_dom"/>
</dbReference>
<dbReference type="SMART" id="SM00065">
    <property type="entry name" value="GAF"/>
    <property type="match status" value="1"/>
</dbReference>
<dbReference type="SUPFAM" id="SSF55874">
    <property type="entry name" value="ATPase domain of HSP90 chaperone/DNA topoisomerase II/histidine kinase"/>
    <property type="match status" value="1"/>
</dbReference>
<evidence type="ECO:0000259" key="6">
    <source>
        <dbReference type="PROSITE" id="PS50011"/>
    </source>
</evidence>
<dbReference type="InterPro" id="IPR008271">
    <property type="entry name" value="Ser/Thr_kinase_AS"/>
</dbReference>
<feature type="domain" description="Histidine kinase" evidence="7">
    <location>
        <begin position="1576"/>
        <end position="1827"/>
    </location>
</feature>
<evidence type="ECO:0000313" key="9">
    <source>
        <dbReference type="Proteomes" id="UP001302120"/>
    </source>
</evidence>
<evidence type="ECO:0000259" key="7">
    <source>
        <dbReference type="PROSITE" id="PS50109"/>
    </source>
</evidence>
<dbReference type="EMBL" id="JAYGHG010000003">
    <property type="protein sequence ID" value="MEA5580303.1"/>
    <property type="molecule type" value="Genomic_DNA"/>
</dbReference>
<dbReference type="Pfam" id="PF02518">
    <property type="entry name" value="HATPase_c"/>
    <property type="match status" value="1"/>
</dbReference>
<dbReference type="PANTHER" id="PTHR43642:SF1">
    <property type="entry name" value="HYBRID SIGNAL TRANSDUCTION HISTIDINE KINASE G"/>
    <property type="match status" value="1"/>
</dbReference>
<evidence type="ECO:0000256" key="4">
    <source>
        <dbReference type="ARBA" id="ARBA00022777"/>
    </source>
</evidence>
<dbReference type="Gene3D" id="1.10.510.10">
    <property type="entry name" value="Transferase(Phosphotransferase) domain 1"/>
    <property type="match status" value="1"/>
</dbReference>
<proteinExistence type="predicted"/>
<dbReference type="SUPFAM" id="SSF56112">
    <property type="entry name" value="Protein kinase-like (PK-like)"/>
    <property type="match status" value="1"/>
</dbReference>
<sequence>MSVSSHTKFTISGYQITEEIYSSQKTLVYRGIREQDQKSVILKLIWNEHPTFSEIAQLRNQYTIGNNLDIPGIVKSLALENFAQGDVLVMEDIGGISLQDWVVKKNHQPGNGLALREFFHIAMQIVSTLEQLHGDRIIHKDIKPANIIIHPQTLEVKLIDFSIASILPRQIQFLINPNVLEGTLGYISPEQTGRMNRGIDYRSDFYSLGVTFFQLLTNQLPFITTDATELVYCHIAKQPPTASQVNPHIPPILSSIISKLMSKNAEDRYQSAYGLRHDLEKCRQQWEETGNITNFELGEKDISDSFLIPEKLYGRDAEVKKLLTAFERVSSGTTEIILVKGFSGIGKTVVVNEIHKPILRQRGYFIQGKYDHLKRDIPLSGLLQALKDLIRQILLETDAEITQWKDKILSALGMQGQVIVNLIPELELIIGKQPEVAQVSGATAENRFNLLLERFIQVFMTREHPLVIFLDDLQWADVTSLKLIKLLISASNVRDNISSPWENKKSLLIIGAYRHNEVNQAHPLNLALNEIKKDGATINQIILNNLTLADLNQLISDTLRCEENQAIALTQIVFAKTKGNPFFIHEFLKALHKEGLLEFDVKLGSWYYDISKIKALALTDDVLEFMSIQLKKLPTATQEAMKLAACIGNEFDLKNLAIVSEKLIVDVATDLWTALLQGLVLVQGEISHTVVKGIDQQLPKYKFIHDRVQQAAYALIPEAKKPVIHLKIGQLLLKNTPIPEREALIFDLVNQFNIAIPLIQLTAERQQLAEMNLVAGRKALASMAYPSALNYLNTGIQLLANDSWETQYQLTLALLETATEVAFLDGNFEEMEELAELVLQQAKTLLEKVKVYVIKIQAYTSQNRLLDAIAIARQVLQDFGLVFPDSPTTNDIEQGLAETRVLLADKTVEDLFNLPLMTCAKQLAIIRIISTVIPPAYAANPLLFPLIILLQVKLSIQYGNAPLSAFVYACYGILLNGIEKDVEAAIQIGNLALKLVCQDNYPEIKARTLYVLGAFIFHGKSHIRDNLPILIEGYHTALETGDFEYVGYCVDICQHSYLMGQELTSLEAEIRDYSYVLQYRKQTTTSRYCQICLQSIINLLGNSDNACNLIGDAYNEETSLLLLIEANDLNGLHYYYLHKLILCYLFGNFVAAQENRIQGKKYLSGGTGFITVPIFYFYDSLTALAIYSTMTNEPKNLLQEVVDNQAELQHYADHAPMNYLHKFYLVEAERHRVSGEYLRAMELYDQAISLAHEHGFINEEALAQELAAKFYLEWGKSKIAEIYVTDAYHSYIRWGATAKVHDLVQRYSQFLAPIHQPAKVNLSESENTADFSHESSVTSSSQISISDSLDLAAVIKASQALSEEIDLDKLLARIMQVVMENAGASKSALILSEGEGLELIVTAVACSSQTADIVTNFPGMRLEVSADVPITLINYVKRTLEVSVIDDATNVTSLAGDRYILSQQPQSLLCIPIINQGKLLGIIYLENNLTTGAFTGDRIEVLKLLTTQAAISLENAILYRSLAQANHQLEVKVKERTQQVHEKNQTLQQTLSELQSTQAQLIQSEKMSSLGQMIAGIAHEINNPINFIHGNIAYINQYVQELLDFITIYQQGDSQLIQQKAAAIDLDFLAADLPKILNSMNIGSSRIQDIVLGLRNFSRLGEAKMKAVDVHEGIDNTLMILDHRLQKISDFPQIQVSKNYCQLPKVSCFASQLNQVFMNILNNAIDALEDALTQRKITENPIIQISTQLIDENMLRIIIADNADGMTATVQQKIFDPFFTTKEVGSGIGLGLSISYQVVVEQHKGRLTCNSAPGNGTEFLIDIPLSG</sequence>
<dbReference type="Pfam" id="PF01590">
    <property type="entry name" value="GAF"/>
    <property type="match status" value="1"/>
</dbReference>
<dbReference type="PRINTS" id="PR00344">
    <property type="entry name" value="BCTRLSENSOR"/>
</dbReference>
<evidence type="ECO:0000256" key="1">
    <source>
        <dbReference type="ARBA" id="ARBA00000085"/>
    </source>
</evidence>
<dbReference type="PROSITE" id="PS50109">
    <property type="entry name" value="HIS_KIN"/>
    <property type="match status" value="1"/>
</dbReference>
<dbReference type="Gene3D" id="3.30.565.10">
    <property type="entry name" value="Histidine kinase-like ATPase, C-terminal domain"/>
    <property type="match status" value="1"/>
</dbReference>
<dbReference type="Proteomes" id="UP001302120">
    <property type="component" value="Unassembled WGS sequence"/>
</dbReference>
<dbReference type="InterPro" id="IPR003018">
    <property type="entry name" value="GAF"/>
</dbReference>
<evidence type="ECO:0000313" key="8">
    <source>
        <dbReference type="EMBL" id="MEA5580303.1"/>
    </source>
</evidence>
<keyword evidence="4" id="KW-0418">Kinase</keyword>
<dbReference type="InterPro" id="IPR003661">
    <property type="entry name" value="HisK_dim/P_dom"/>
</dbReference>
<dbReference type="InterPro" id="IPR011009">
    <property type="entry name" value="Kinase-like_dom_sf"/>
</dbReference>
<dbReference type="RefSeq" id="WP_323194647.1">
    <property type="nucleotide sequence ID" value="NZ_JAYGHG010000003.1"/>
</dbReference>
<dbReference type="SUPFAM" id="SSF47384">
    <property type="entry name" value="Homodimeric domain of signal transducing histidine kinase"/>
    <property type="match status" value="1"/>
</dbReference>
<organism evidence="8 9">
    <name type="scientific">Nodularia harveyana UHCC-0300</name>
    <dbReference type="NCBI Taxonomy" id="2974287"/>
    <lineage>
        <taxon>Bacteria</taxon>
        <taxon>Bacillati</taxon>
        <taxon>Cyanobacteriota</taxon>
        <taxon>Cyanophyceae</taxon>
        <taxon>Nostocales</taxon>
        <taxon>Nodulariaceae</taxon>
        <taxon>Nodularia</taxon>
    </lineage>
</organism>
<dbReference type="Pfam" id="PF13191">
    <property type="entry name" value="AAA_16"/>
    <property type="match status" value="1"/>
</dbReference>
<dbReference type="InterPro" id="IPR004358">
    <property type="entry name" value="Sig_transdc_His_kin-like_C"/>
</dbReference>
<comment type="caution">
    <text evidence="8">The sequence shown here is derived from an EMBL/GenBank/DDBJ whole genome shotgun (WGS) entry which is preliminary data.</text>
</comment>
<dbReference type="CDD" id="cd00082">
    <property type="entry name" value="HisKA"/>
    <property type="match status" value="1"/>
</dbReference>
<keyword evidence="4" id="KW-0808">Transferase</keyword>
<name>A0ABU5UA98_9CYAN</name>
<accession>A0ABU5UA98</accession>
<evidence type="ECO:0000256" key="2">
    <source>
        <dbReference type="ARBA" id="ARBA00012438"/>
    </source>
</evidence>
<dbReference type="InterPro" id="IPR041664">
    <property type="entry name" value="AAA_16"/>
</dbReference>
<keyword evidence="3" id="KW-0597">Phosphoprotein</keyword>